<protein>
    <submittedName>
        <fullName evidence="1">Uncharacterized protein</fullName>
    </submittedName>
</protein>
<evidence type="ECO:0000313" key="1">
    <source>
        <dbReference type="EMBL" id="JAD38597.1"/>
    </source>
</evidence>
<organism evidence="1">
    <name type="scientific">Arundo donax</name>
    <name type="common">Giant reed</name>
    <name type="synonym">Donax arundinaceus</name>
    <dbReference type="NCBI Taxonomy" id="35708"/>
    <lineage>
        <taxon>Eukaryota</taxon>
        <taxon>Viridiplantae</taxon>
        <taxon>Streptophyta</taxon>
        <taxon>Embryophyta</taxon>
        <taxon>Tracheophyta</taxon>
        <taxon>Spermatophyta</taxon>
        <taxon>Magnoliopsida</taxon>
        <taxon>Liliopsida</taxon>
        <taxon>Poales</taxon>
        <taxon>Poaceae</taxon>
        <taxon>PACMAD clade</taxon>
        <taxon>Arundinoideae</taxon>
        <taxon>Arundineae</taxon>
        <taxon>Arundo</taxon>
    </lineage>
</organism>
<sequence>MLFPLFIIPDLSEALNRVALMLIFIKKSPRLGEKPIINFYCN</sequence>
<proteinExistence type="predicted"/>
<accession>A0A0A8ZUX5</accession>
<name>A0A0A8ZUX5_ARUDO</name>
<dbReference type="AlphaFoldDB" id="A0A0A8ZUX5"/>
<reference evidence="1" key="1">
    <citation type="submission" date="2014-09" db="EMBL/GenBank/DDBJ databases">
        <authorList>
            <person name="Magalhaes I.L.F."/>
            <person name="Oliveira U."/>
            <person name="Santos F.R."/>
            <person name="Vidigal T.H.D.A."/>
            <person name="Brescovit A.D."/>
            <person name="Santos A.J."/>
        </authorList>
    </citation>
    <scope>NUCLEOTIDE SEQUENCE</scope>
    <source>
        <tissue evidence="1">Shoot tissue taken approximately 20 cm above the soil surface</tissue>
    </source>
</reference>
<reference evidence="1" key="2">
    <citation type="journal article" date="2015" name="Data Brief">
        <title>Shoot transcriptome of the giant reed, Arundo donax.</title>
        <authorList>
            <person name="Barrero R.A."/>
            <person name="Guerrero F.D."/>
            <person name="Moolhuijzen P."/>
            <person name="Goolsby J.A."/>
            <person name="Tidwell J."/>
            <person name="Bellgard S.E."/>
            <person name="Bellgard M.I."/>
        </authorList>
    </citation>
    <scope>NUCLEOTIDE SEQUENCE</scope>
    <source>
        <tissue evidence="1">Shoot tissue taken approximately 20 cm above the soil surface</tissue>
    </source>
</reference>
<dbReference type="EMBL" id="GBRH01259298">
    <property type="protein sequence ID" value="JAD38597.1"/>
    <property type="molecule type" value="Transcribed_RNA"/>
</dbReference>